<proteinExistence type="inferred from homology"/>
<evidence type="ECO:0000256" key="1">
    <source>
        <dbReference type="ARBA" id="ARBA00034487"/>
    </source>
</evidence>
<dbReference type="PANTHER" id="PTHR43675">
    <property type="entry name" value="ARSENITE METHYLTRANSFERASE"/>
    <property type="match status" value="1"/>
</dbReference>
<dbReference type="AlphaFoldDB" id="A0A0D6M734"/>
<sequence length="495" mass="56494">MLTVEKQENLRKAVAEAVDISMHFLFFTFGSVACGMPLKRITFSGRLGVTESAEVWKTVARGLGPNKLANYFVTSTLLYLKYELTFALCVFLMEYLKCTVGRLRPHFLEACQPDWSRMDCTGRDSIPASETYCMNPDVHRVRTARTSFPSGHTAAAFHVLLFLGLYLTRMARITGIPSIYKTRNVLLDVMSSKQLSLKEAREVFESLINRIKKREEFIDWIHSTYCEGEDCEKPLFVTDAIKKLREIAEHIRTRVPDGTVNSEQMRWPTSGHDADCAERNTVHVDCFLYDDYAMEEMIKTGKLQRRYCVDCGSRNVKDLNFISHSMAHCQLEFMFTQLVPLKSQDEGFRVLDIGSRLGAVIFAASLYSGGKAFVTGVELNEDFIKLQEDIIKSFSLQNVSVVHADIRTKDDLVSQADMIIMNNAACFEFIHKHAKKGCLIIHNPEIETVFAHLKLSFTTEEWLERIPTEEDCEMFANGDKDVLSDCQMLGFYRVR</sequence>
<name>A0A0D6M734_9BILA</name>
<keyword evidence="9" id="KW-1185">Reference proteome</keyword>
<evidence type="ECO:0000256" key="3">
    <source>
        <dbReference type="ARBA" id="ARBA00034545"/>
    </source>
</evidence>
<dbReference type="InterPro" id="IPR026669">
    <property type="entry name" value="Arsenite_MeTrfase-like"/>
</dbReference>
<dbReference type="SMART" id="SM00014">
    <property type="entry name" value="acidPPc"/>
    <property type="match status" value="1"/>
</dbReference>
<evidence type="ECO:0000256" key="6">
    <source>
        <dbReference type="ARBA" id="ARBA00048428"/>
    </source>
</evidence>
<dbReference type="EMBL" id="KE124787">
    <property type="protein sequence ID" value="EPB79915.1"/>
    <property type="molecule type" value="Genomic_DNA"/>
</dbReference>
<accession>A0A0D6M734</accession>
<dbReference type="Gene3D" id="3.40.50.150">
    <property type="entry name" value="Vaccinia Virus protein VP39"/>
    <property type="match status" value="1"/>
</dbReference>
<organism evidence="8 9">
    <name type="scientific">Ancylostoma ceylanicum</name>
    <dbReference type="NCBI Taxonomy" id="53326"/>
    <lineage>
        <taxon>Eukaryota</taxon>
        <taxon>Metazoa</taxon>
        <taxon>Ecdysozoa</taxon>
        <taxon>Nematoda</taxon>
        <taxon>Chromadorea</taxon>
        <taxon>Rhabditida</taxon>
        <taxon>Rhabditina</taxon>
        <taxon>Rhabditomorpha</taxon>
        <taxon>Strongyloidea</taxon>
        <taxon>Ancylostomatidae</taxon>
        <taxon>Ancylostomatinae</taxon>
        <taxon>Ancylostoma</taxon>
    </lineage>
</organism>
<dbReference type="Proteomes" id="UP000054495">
    <property type="component" value="Unassembled WGS sequence"/>
</dbReference>
<evidence type="ECO:0000256" key="5">
    <source>
        <dbReference type="ARBA" id="ARBA00047943"/>
    </source>
</evidence>
<gene>
    <name evidence="8" type="ORF">ANCCEY_00981</name>
</gene>
<evidence type="ECO:0000313" key="8">
    <source>
        <dbReference type="EMBL" id="EPB79915.1"/>
    </source>
</evidence>
<comment type="similarity">
    <text evidence="1">Belongs to the methyltransferase superfamily. Arsenite methyltransferase family.</text>
</comment>
<comment type="catalytic activity">
    <reaction evidence="4">
        <text>arsenic triglutathione + [thioredoxin]-dithiol + S-adenosyl-L-methionine + 2 H2O = methylarsonous acid + [thioredoxin]-disulfide + 3 glutathione + S-adenosyl-L-homocysteine + H(+)</text>
        <dbReference type="Rhea" id="RHEA:69460"/>
        <dbReference type="Rhea" id="RHEA-COMP:10698"/>
        <dbReference type="Rhea" id="RHEA-COMP:10700"/>
        <dbReference type="ChEBI" id="CHEBI:15377"/>
        <dbReference type="ChEBI" id="CHEBI:15378"/>
        <dbReference type="ChEBI" id="CHEBI:17826"/>
        <dbReference type="ChEBI" id="CHEBI:29950"/>
        <dbReference type="ChEBI" id="CHEBI:50058"/>
        <dbReference type="ChEBI" id="CHEBI:57856"/>
        <dbReference type="ChEBI" id="CHEBI:57925"/>
        <dbReference type="ChEBI" id="CHEBI:59789"/>
        <dbReference type="ChEBI" id="CHEBI:183640"/>
        <dbReference type="EC" id="2.1.1.137"/>
    </reaction>
</comment>
<dbReference type="SUPFAM" id="SSF53335">
    <property type="entry name" value="S-adenosyl-L-methionine-dependent methyltransferases"/>
    <property type="match status" value="1"/>
</dbReference>
<dbReference type="Pfam" id="PF01569">
    <property type="entry name" value="PAP2"/>
    <property type="match status" value="1"/>
</dbReference>
<dbReference type="EC" id="2.1.1.137" evidence="2"/>
<dbReference type="CDD" id="cd02440">
    <property type="entry name" value="AdoMet_MTases"/>
    <property type="match status" value="1"/>
</dbReference>
<feature type="domain" description="Phosphatidic acid phosphatase type 2/haloperoxidase" evidence="7">
    <location>
        <begin position="78"/>
        <end position="204"/>
    </location>
</feature>
<dbReference type="Gene3D" id="1.20.144.10">
    <property type="entry name" value="Phosphatidic acid phosphatase type 2/haloperoxidase"/>
    <property type="match status" value="1"/>
</dbReference>
<dbReference type="PANTHER" id="PTHR43675:SF1">
    <property type="entry name" value="RIKEN CDNA 2700097O09 GENE"/>
    <property type="match status" value="1"/>
</dbReference>
<evidence type="ECO:0000256" key="4">
    <source>
        <dbReference type="ARBA" id="ARBA00047941"/>
    </source>
</evidence>
<dbReference type="SUPFAM" id="SSF48317">
    <property type="entry name" value="Acid phosphatase/Vanadium-dependent haloperoxidase"/>
    <property type="match status" value="1"/>
</dbReference>
<protein>
    <recommendedName>
        <fullName evidence="3">Arsenite methyltransferase</fullName>
        <ecNumber evidence="2">2.1.1.137</ecNumber>
    </recommendedName>
</protein>
<evidence type="ECO:0000256" key="2">
    <source>
        <dbReference type="ARBA" id="ARBA00034521"/>
    </source>
</evidence>
<evidence type="ECO:0000313" key="9">
    <source>
        <dbReference type="Proteomes" id="UP000054495"/>
    </source>
</evidence>
<dbReference type="InterPro" id="IPR029063">
    <property type="entry name" value="SAM-dependent_MTases_sf"/>
</dbReference>
<dbReference type="PROSITE" id="PS51257">
    <property type="entry name" value="PROKAR_LIPOPROTEIN"/>
    <property type="match status" value="1"/>
</dbReference>
<reference evidence="8 9" key="1">
    <citation type="submission" date="2013-05" db="EMBL/GenBank/DDBJ databases">
        <title>Draft genome of the parasitic nematode Anyclostoma ceylanicum.</title>
        <authorList>
            <person name="Mitreva M."/>
        </authorList>
    </citation>
    <scope>NUCLEOTIDE SEQUENCE [LARGE SCALE GENOMIC DNA]</scope>
</reference>
<dbReference type="InterPro" id="IPR025714">
    <property type="entry name" value="Methyltranfer_dom"/>
</dbReference>
<evidence type="ECO:0000259" key="7">
    <source>
        <dbReference type="SMART" id="SM00014"/>
    </source>
</evidence>
<dbReference type="GO" id="GO:0030791">
    <property type="term" value="F:arsenite methyltransferase activity"/>
    <property type="evidence" value="ECO:0007669"/>
    <property type="project" value="UniProtKB-EC"/>
</dbReference>
<dbReference type="Pfam" id="PF13847">
    <property type="entry name" value="Methyltransf_31"/>
    <property type="match status" value="1"/>
</dbReference>
<comment type="catalytic activity">
    <reaction evidence="5">
        <text>arsenic triglutathione + 2 [thioredoxin]-dithiol + 2 S-adenosyl-L-methionine + H2O = dimethylarsinous acid + 2 [thioredoxin]-disulfide + 3 glutathione + 2 S-adenosyl-L-homocysteine + 2 H(+)</text>
        <dbReference type="Rhea" id="RHEA:69464"/>
        <dbReference type="Rhea" id="RHEA-COMP:10698"/>
        <dbReference type="Rhea" id="RHEA-COMP:10700"/>
        <dbReference type="ChEBI" id="CHEBI:15377"/>
        <dbReference type="ChEBI" id="CHEBI:15378"/>
        <dbReference type="ChEBI" id="CHEBI:23808"/>
        <dbReference type="ChEBI" id="CHEBI:29950"/>
        <dbReference type="ChEBI" id="CHEBI:50058"/>
        <dbReference type="ChEBI" id="CHEBI:57856"/>
        <dbReference type="ChEBI" id="CHEBI:57925"/>
        <dbReference type="ChEBI" id="CHEBI:59789"/>
        <dbReference type="ChEBI" id="CHEBI:183640"/>
        <dbReference type="EC" id="2.1.1.137"/>
    </reaction>
</comment>
<dbReference type="InterPro" id="IPR036938">
    <property type="entry name" value="PAP2/HPO_sf"/>
</dbReference>
<comment type="catalytic activity">
    <reaction evidence="6">
        <text>arsenic triglutathione + 3 [thioredoxin]-dithiol + 3 S-adenosyl-L-methionine = trimethylarsine + 3 [thioredoxin]-disulfide + 3 glutathione + 3 S-adenosyl-L-homocysteine + 3 H(+)</text>
        <dbReference type="Rhea" id="RHEA:69432"/>
        <dbReference type="Rhea" id="RHEA-COMP:10698"/>
        <dbReference type="Rhea" id="RHEA-COMP:10700"/>
        <dbReference type="ChEBI" id="CHEBI:15378"/>
        <dbReference type="ChEBI" id="CHEBI:27130"/>
        <dbReference type="ChEBI" id="CHEBI:29950"/>
        <dbReference type="ChEBI" id="CHEBI:50058"/>
        <dbReference type="ChEBI" id="CHEBI:57856"/>
        <dbReference type="ChEBI" id="CHEBI:57925"/>
        <dbReference type="ChEBI" id="CHEBI:59789"/>
        <dbReference type="ChEBI" id="CHEBI:183640"/>
        <dbReference type="EC" id="2.1.1.137"/>
    </reaction>
</comment>
<dbReference type="InterPro" id="IPR000326">
    <property type="entry name" value="PAP2/HPO"/>
</dbReference>